<dbReference type="InterPro" id="IPR030484">
    <property type="entry name" value="Rio2"/>
</dbReference>
<dbReference type="InterPro" id="IPR000687">
    <property type="entry name" value="RIO_kinase"/>
</dbReference>
<dbReference type="InterPro" id="IPR018934">
    <property type="entry name" value="RIO_dom"/>
</dbReference>
<evidence type="ECO:0000256" key="7">
    <source>
        <dbReference type="ARBA" id="ARBA00022741"/>
    </source>
</evidence>
<dbReference type="GO" id="GO:0005634">
    <property type="term" value="C:nucleus"/>
    <property type="evidence" value="ECO:0007669"/>
    <property type="project" value="TreeGrafter"/>
</dbReference>
<reference evidence="16" key="1">
    <citation type="journal article" date="2011" name="PLoS Biol.">
        <title>Gene gain and loss during evolution of obligate parasitism in the white rust pathogen of Arabidopsis thaliana.</title>
        <authorList>
            <person name="Kemen E."/>
            <person name="Gardiner A."/>
            <person name="Schultz-Larsen T."/>
            <person name="Kemen A.C."/>
            <person name="Balmuth A.L."/>
            <person name="Robert-Seilaniantz A."/>
            <person name="Bailey K."/>
            <person name="Holub E."/>
            <person name="Studholme D.J."/>
            <person name="Maclean D."/>
            <person name="Jones J.D."/>
        </authorList>
    </citation>
    <scope>NUCLEOTIDE SEQUENCE</scope>
</reference>
<dbReference type="InterPro" id="IPR011009">
    <property type="entry name" value="Kinase-like_dom_sf"/>
</dbReference>
<evidence type="ECO:0000256" key="14">
    <source>
        <dbReference type="ARBA" id="ARBA00068837"/>
    </source>
</evidence>
<dbReference type="SUPFAM" id="SSF56112">
    <property type="entry name" value="Protein kinase-like (PK-like)"/>
    <property type="match status" value="1"/>
</dbReference>
<evidence type="ECO:0000313" key="16">
    <source>
        <dbReference type="EMBL" id="CCA14647.1"/>
    </source>
</evidence>
<dbReference type="Gene3D" id="1.10.10.10">
    <property type="entry name" value="Winged helix-like DNA-binding domain superfamily/Winged helix DNA-binding domain"/>
    <property type="match status" value="1"/>
</dbReference>
<keyword evidence="5" id="KW-0808">Transferase</keyword>
<dbReference type="GO" id="GO:0030490">
    <property type="term" value="P:maturation of SSU-rRNA"/>
    <property type="evidence" value="ECO:0007669"/>
    <property type="project" value="TreeGrafter"/>
</dbReference>
<dbReference type="EMBL" id="FR824050">
    <property type="protein sequence ID" value="CCA14647.1"/>
    <property type="molecule type" value="Genomic_DNA"/>
</dbReference>
<comment type="similarity">
    <text evidence="2">Belongs to the protein kinase superfamily. RIO-type Ser/Thr kinase family.</text>
</comment>
<organism evidence="16">
    <name type="scientific">Albugo laibachii Nc14</name>
    <dbReference type="NCBI Taxonomy" id="890382"/>
    <lineage>
        <taxon>Eukaryota</taxon>
        <taxon>Sar</taxon>
        <taxon>Stramenopiles</taxon>
        <taxon>Oomycota</taxon>
        <taxon>Peronosporomycetes</taxon>
        <taxon>Albuginales</taxon>
        <taxon>Albuginaceae</taxon>
        <taxon>Albugo</taxon>
    </lineage>
</organism>
<evidence type="ECO:0000256" key="4">
    <source>
        <dbReference type="ARBA" id="ARBA00022527"/>
    </source>
</evidence>
<keyword evidence="9" id="KW-0067">ATP-binding</keyword>
<evidence type="ECO:0000256" key="1">
    <source>
        <dbReference type="ARBA" id="ARBA00001946"/>
    </source>
</evidence>
<dbReference type="InterPro" id="IPR036390">
    <property type="entry name" value="WH_DNA-bd_sf"/>
</dbReference>
<dbReference type="GO" id="GO:0030688">
    <property type="term" value="C:preribosome, small subunit precursor"/>
    <property type="evidence" value="ECO:0007669"/>
    <property type="project" value="TreeGrafter"/>
</dbReference>
<evidence type="ECO:0000259" key="15">
    <source>
        <dbReference type="SMART" id="SM00090"/>
    </source>
</evidence>
<gene>
    <name evidence="16" type="primary">AlNc14C5G708</name>
    <name evidence="16" type="ORF">ALNC14_007900</name>
</gene>
<dbReference type="Gene3D" id="3.30.200.20">
    <property type="entry name" value="Phosphorylase Kinase, domain 1"/>
    <property type="match status" value="1"/>
</dbReference>
<dbReference type="Pfam" id="PF01163">
    <property type="entry name" value="RIO1"/>
    <property type="match status" value="1"/>
</dbReference>
<proteinExistence type="inferred from homology"/>
<sequence length="421" mass="47718">MKLDVSALRYLTKEHFRVLTSIEMGMKNHEVVPVDLIASIAKLRAGGIHKILSQLLRHRLIAHDGDSYEGFRLTYNGYDFLALRVFLERNHVTGLGRQIGVGKESDIYIATQEDGQEIAIKFHRLGRTSFRAVKNKRDYLKNRNSTNWFYMSRLSALKEFTFLKALHLRGFPTPTPIDYNRHAICMSLVHGYTLNQVRRIADSEDVYDCAMSLLVRLAECGLVHCDLNEFNLMINDEGELTMIDFPQMISTSHPNATEMFDRDVKGLVKFFAKVSCGFVAADIPKLDEIVIDAQDRLDLNVEASGFGGEHGHPPEIDECNLEKMLDQLDCTESVTCEESTYAICESNLEETDDSPQSVPAAHSEGTHLDIERSFSEARQATIRGIVSKNLSCRKPTRKSTRNQAKLNVKGRMMHRCDNNLE</sequence>
<evidence type="ECO:0000256" key="12">
    <source>
        <dbReference type="ARBA" id="ARBA00048679"/>
    </source>
</evidence>
<evidence type="ECO:0000256" key="9">
    <source>
        <dbReference type="ARBA" id="ARBA00022840"/>
    </source>
</evidence>
<dbReference type="PANTHER" id="PTHR45852">
    <property type="entry name" value="SER/THR-PROTEIN KINASE RIO2"/>
    <property type="match status" value="1"/>
</dbReference>
<dbReference type="Gene3D" id="1.10.510.10">
    <property type="entry name" value="Transferase(Phosphotransferase) domain 1"/>
    <property type="match status" value="1"/>
</dbReference>
<dbReference type="SUPFAM" id="SSF46785">
    <property type="entry name" value="Winged helix' DNA-binding domain"/>
    <property type="match status" value="1"/>
</dbReference>
<evidence type="ECO:0000256" key="10">
    <source>
        <dbReference type="ARBA" id="ARBA00022842"/>
    </source>
</evidence>
<keyword evidence="8 16" id="KW-0418">Kinase</keyword>
<evidence type="ECO:0000256" key="8">
    <source>
        <dbReference type="ARBA" id="ARBA00022777"/>
    </source>
</evidence>
<keyword evidence="10" id="KW-0460">Magnesium</keyword>
<evidence type="ECO:0000256" key="6">
    <source>
        <dbReference type="ARBA" id="ARBA00022723"/>
    </source>
</evidence>
<evidence type="ECO:0000256" key="11">
    <source>
        <dbReference type="ARBA" id="ARBA00047899"/>
    </source>
</evidence>
<dbReference type="GO" id="GO:0046872">
    <property type="term" value="F:metal ion binding"/>
    <property type="evidence" value="ECO:0007669"/>
    <property type="project" value="UniProtKB-KW"/>
</dbReference>
<dbReference type="AlphaFoldDB" id="F0W0S3"/>
<keyword evidence="7" id="KW-0547">Nucleotide-binding</keyword>
<dbReference type="GO" id="GO:0005524">
    <property type="term" value="F:ATP binding"/>
    <property type="evidence" value="ECO:0007669"/>
    <property type="project" value="UniProtKB-KW"/>
</dbReference>
<dbReference type="InterPro" id="IPR036388">
    <property type="entry name" value="WH-like_DNA-bd_sf"/>
</dbReference>
<dbReference type="EC" id="2.7.11.1" evidence="3"/>
<keyword evidence="4" id="KW-0723">Serine/threonine-protein kinase</keyword>
<comment type="catalytic activity">
    <reaction evidence="12">
        <text>L-seryl-[protein] + ATP = O-phospho-L-seryl-[protein] + ADP + H(+)</text>
        <dbReference type="Rhea" id="RHEA:17989"/>
        <dbReference type="Rhea" id="RHEA-COMP:9863"/>
        <dbReference type="Rhea" id="RHEA-COMP:11604"/>
        <dbReference type="ChEBI" id="CHEBI:15378"/>
        <dbReference type="ChEBI" id="CHEBI:29999"/>
        <dbReference type="ChEBI" id="CHEBI:30616"/>
        <dbReference type="ChEBI" id="CHEBI:83421"/>
        <dbReference type="ChEBI" id="CHEBI:456216"/>
        <dbReference type="EC" id="2.7.11.1"/>
    </reaction>
</comment>
<evidence type="ECO:0000256" key="2">
    <source>
        <dbReference type="ARBA" id="ARBA00009196"/>
    </source>
</evidence>
<comment type="cofactor">
    <cofactor evidence="1">
        <name>Mg(2+)</name>
        <dbReference type="ChEBI" id="CHEBI:18420"/>
    </cofactor>
</comment>
<dbReference type="PANTHER" id="PTHR45852:SF1">
    <property type="entry name" value="SERINE_THREONINE-PROTEIN KINASE RIO2"/>
    <property type="match status" value="1"/>
</dbReference>
<dbReference type="SMART" id="SM00090">
    <property type="entry name" value="RIO"/>
    <property type="match status" value="1"/>
</dbReference>
<evidence type="ECO:0000256" key="13">
    <source>
        <dbReference type="ARBA" id="ARBA00068353"/>
    </source>
</evidence>
<dbReference type="GO" id="GO:0004674">
    <property type="term" value="F:protein serine/threonine kinase activity"/>
    <property type="evidence" value="ECO:0007669"/>
    <property type="project" value="UniProtKB-KW"/>
</dbReference>
<keyword evidence="6" id="KW-0479">Metal-binding</keyword>
<dbReference type="Pfam" id="PF09202">
    <property type="entry name" value="Rio2_N"/>
    <property type="match status" value="1"/>
</dbReference>
<dbReference type="HOGENOM" id="CLU_018693_0_2_1"/>
<feature type="domain" description="RIO kinase" evidence="15">
    <location>
        <begin position="64"/>
        <end position="292"/>
    </location>
</feature>
<dbReference type="InterPro" id="IPR015285">
    <property type="entry name" value="RIO2_wHTH_N"/>
</dbReference>
<dbReference type="FunFam" id="1.10.10.10:FF:000053">
    <property type="entry name" value="Serine/threonine-protein kinase RIO2"/>
    <property type="match status" value="1"/>
</dbReference>
<accession>F0W0S3</accession>
<name>F0W0S3_9STRA</name>
<dbReference type="GO" id="GO:0005829">
    <property type="term" value="C:cytosol"/>
    <property type="evidence" value="ECO:0007669"/>
    <property type="project" value="TreeGrafter"/>
</dbReference>
<comment type="catalytic activity">
    <reaction evidence="11">
        <text>L-threonyl-[protein] + ATP = O-phospho-L-threonyl-[protein] + ADP + H(+)</text>
        <dbReference type="Rhea" id="RHEA:46608"/>
        <dbReference type="Rhea" id="RHEA-COMP:11060"/>
        <dbReference type="Rhea" id="RHEA-COMP:11605"/>
        <dbReference type="ChEBI" id="CHEBI:15378"/>
        <dbReference type="ChEBI" id="CHEBI:30013"/>
        <dbReference type="ChEBI" id="CHEBI:30616"/>
        <dbReference type="ChEBI" id="CHEBI:61977"/>
        <dbReference type="ChEBI" id="CHEBI:456216"/>
        <dbReference type="EC" id="2.7.11.1"/>
    </reaction>
</comment>
<evidence type="ECO:0000256" key="3">
    <source>
        <dbReference type="ARBA" id="ARBA00012513"/>
    </source>
</evidence>
<reference evidence="16" key="2">
    <citation type="submission" date="2011-02" db="EMBL/GenBank/DDBJ databases">
        <authorList>
            <person name="MacLean D."/>
        </authorList>
    </citation>
    <scope>NUCLEOTIDE SEQUENCE</scope>
</reference>
<dbReference type="FunFam" id="3.30.200.20:FF:000052">
    <property type="entry name" value="Serine/threonine-protein kinase RIO2"/>
    <property type="match status" value="1"/>
</dbReference>
<protein>
    <recommendedName>
        <fullName evidence="13">Serine/threonine-protein kinase RIO2</fullName>
        <ecNumber evidence="3">2.7.11.1</ecNumber>
    </recommendedName>
    <alternativeName>
        <fullName evidence="14">Serine/threonine-protein kinase rio2</fullName>
    </alternativeName>
</protein>
<dbReference type="CDD" id="cd05144">
    <property type="entry name" value="RIO2_C"/>
    <property type="match status" value="1"/>
</dbReference>
<evidence type="ECO:0000256" key="5">
    <source>
        <dbReference type="ARBA" id="ARBA00022679"/>
    </source>
</evidence>